<dbReference type="PANTHER" id="PTHR33619:SF3">
    <property type="entry name" value="POLYSACCHARIDE EXPORT PROTEIN GFCE-RELATED"/>
    <property type="match status" value="1"/>
</dbReference>
<evidence type="ECO:0000259" key="3">
    <source>
        <dbReference type="Pfam" id="PF02563"/>
    </source>
</evidence>
<dbReference type="Proteomes" id="UP000250086">
    <property type="component" value="Unassembled WGS sequence"/>
</dbReference>
<dbReference type="Gene3D" id="3.30.1950.10">
    <property type="entry name" value="wza like domain"/>
    <property type="match status" value="1"/>
</dbReference>
<proteinExistence type="predicted"/>
<dbReference type="EMBL" id="UAPV01000001">
    <property type="protein sequence ID" value="SPT70876.1"/>
    <property type="molecule type" value="Genomic_DNA"/>
</dbReference>
<feature type="chain" id="PRO_5015861451" evidence="2">
    <location>
        <begin position="24"/>
        <end position="629"/>
    </location>
</feature>
<feature type="signal peptide" evidence="2">
    <location>
        <begin position="1"/>
        <end position="23"/>
    </location>
</feature>
<sequence length="629" mass="68180">MFLKYKLNLFTLLLIFTAHGVYAESTSHNLPYVKYDGSAQSQSSSLGASSNPAPQSLGGMPFVPSNMGQSTGLNPYFGAQVYSQNNAANFSKNQNGVLLHNPGNNNSQSALYYSAGPVPQGQPAWSQGNYYSQQGYILMPFGSSLFRGHFANTYADNLNTSYIISPGDRIVIRIWGAKQYDDVLVVDQQGNIFVPEIGPIKVAGATNAKLLSTVKSRIASIFTDNIEVYVNLQSAQPVGVYVTGFVPQPGQYAGGSHDSLLSFIDRAGGIDISRGSFRAIELLRGGKVIATYDLYDFILKGKRPAQRLNDGDVILVKEKTNEVRVIGDVRQEALYELKKANEGQSLISMASPAPSVSHVSVSGIRDNVPVHYYLSLNEFKKFKLSDGDVVDFVADRKGESVIAKISGAIVGPSRFPVGKDVTLRELLSFVEVDPNLADTSSIYIRRKSVAMQQQKAINDSLRRLEQSALTATSSSVDEAKIRVQEADLIQDFVKRAGQIEPDGIVVVSRGGVVSDIRLEDGDEIIIPQLSDVVLVTGEVMMPKAVTFDEDMSLDDYLGAAGGVSNRADDSNILVAKVNGEVGLADDLGIAPGDRVMVMPRFDSKNMQLAKDIMQIMYQMAVATKVVIDI</sequence>
<organism evidence="5 6">
    <name type="scientific">Anaerobiospirillum thomasii</name>
    <dbReference type="NCBI Taxonomy" id="179995"/>
    <lineage>
        <taxon>Bacteria</taxon>
        <taxon>Pseudomonadati</taxon>
        <taxon>Pseudomonadota</taxon>
        <taxon>Gammaproteobacteria</taxon>
        <taxon>Aeromonadales</taxon>
        <taxon>Succinivibrionaceae</taxon>
        <taxon>Anaerobiospirillum</taxon>
    </lineage>
</organism>
<keyword evidence="1 2" id="KW-0732">Signal</keyword>
<keyword evidence="6" id="KW-1185">Reference proteome</keyword>
<dbReference type="InterPro" id="IPR019554">
    <property type="entry name" value="Soluble_ligand-bd"/>
</dbReference>
<gene>
    <name evidence="5" type="primary">kpsD_2</name>
    <name evidence="5" type="ORF">NCTC13093_02300</name>
</gene>
<evidence type="ECO:0000313" key="6">
    <source>
        <dbReference type="Proteomes" id="UP000250086"/>
    </source>
</evidence>
<dbReference type="Pfam" id="PF10531">
    <property type="entry name" value="SLBB"/>
    <property type="match status" value="1"/>
</dbReference>
<reference evidence="5 6" key="1">
    <citation type="submission" date="2018-06" db="EMBL/GenBank/DDBJ databases">
        <authorList>
            <consortium name="Pathogen Informatics"/>
            <person name="Doyle S."/>
        </authorList>
    </citation>
    <scope>NUCLEOTIDE SEQUENCE [LARGE SCALE GENOMIC DNA]</scope>
    <source>
        <strain evidence="5 6">NCTC13093</strain>
    </source>
</reference>
<feature type="domain" description="Soluble ligand binding" evidence="4">
    <location>
        <begin position="532"/>
        <end position="581"/>
    </location>
</feature>
<dbReference type="Pfam" id="PF02563">
    <property type="entry name" value="Poly_export"/>
    <property type="match status" value="1"/>
</dbReference>
<dbReference type="InterPro" id="IPR003715">
    <property type="entry name" value="Poly_export_N"/>
</dbReference>
<evidence type="ECO:0000259" key="4">
    <source>
        <dbReference type="Pfam" id="PF10531"/>
    </source>
</evidence>
<dbReference type="RefSeq" id="WP_113744893.1">
    <property type="nucleotide sequence ID" value="NZ_UAPV01000001.1"/>
</dbReference>
<evidence type="ECO:0000313" key="5">
    <source>
        <dbReference type="EMBL" id="SPT70876.1"/>
    </source>
</evidence>
<dbReference type="Gene3D" id="3.10.560.10">
    <property type="entry name" value="Outer membrane lipoprotein wza domain like"/>
    <property type="match status" value="3"/>
</dbReference>
<evidence type="ECO:0000256" key="1">
    <source>
        <dbReference type="ARBA" id="ARBA00022729"/>
    </source>
</evidence>
<name>A0A2X0VCF4_9GAMM</name>
<dbReference type="InterPro" id="IPR049712">
    <property type="entry name" value="Poly_export"/>
</dbReference>
<protein>
    <submittedName>
        <fullName evidence="5">Polysialic acid transport protein kpsD</fullName>
    </submittedName>
</protein>
<accession>A0A2X0VCF4</accession>
<evidence type="ECO:0000256" key="2">
    <source>
        <dbReference type="SAM" id="SignalP"/>
    </source>
</evidence>
<feature type="domain" description="Polysaccharide export protein N-terminal" evidence="3">
    <location>
        <begin position="159"/>
        <end position="232"/>
    </location>
</feature>
<dbReference type="AlphaFoldDB" id="A0A2X0VCF4"/>
<dbReference type="PANTHER" id="PTHR33619">
    <property type="entry name" value="POLYSACCHARIDE EXPORT PROTEIN GFCE-RELATED"/>
    <property type="match status" value="1"/>
</dbReference>
<dbReference type="GO" id="GO:0015159">
    <property type="term" value="F:polysaccharide transmembrane transporter activity"/>
    <property type="evidence" value="ECO:0007669"/>
    <property type="project" value="InterPro"/>
</dbReference>